<dbReference type="OrthoDB" id="655312at2"/>
<protein>
    <submittedName>
        <fullName evidence="7">RNA polymerase sigma-70 factor</fullName>
    </submittedName>
</protein>
<name>A0A4U0GX31_9SPHI</name>
<dbReference type="InterPro" id="IPR013249">
    <property type="entry name" value="RNA_pol_sigma70_r4_t2"/>
</dbReference>
<comment type="similarity">
    <text evidence="1">Belongs to the sigma-70 factor family. ECF subfamily.</text>
</comment>
<keyword evidence="2" id="KW-0805">Transcription regulation</keyword>
<dbReference type="PANTHER" id="PTHR43133:SF46">
    <property type="entry name" value="RNA POLYMERASE SIGMA-70 FACTOR ECF SUBFAMILY"/>
    <property type="match status" value="1"/>
</dbReference>
<dbReference type="SUPFAM" id="SSF88946">
    <property type="entry name" value="Sigma2 domain of RNA polymerase sigma factors"/>
    <property type="match status" value="1"/>
</dbReference>
<keyword evidence="8" id="KW-1185">Reference proteome</keyword>
<evidence type="ECO:0000259" key="5">
    <source>
        <dbReference type="Pfam" id="PF04542"/>
    </source>
</evidence>
<dbReference type="GO" id="GO:0006352">
    <property type="term" value="P:DNA-templated transcription initiation"/>
    <property type="evidence" value="ECO:0007669"/>
    <property type="project" value="InterPro"/>
</dbReference>
<comment type="caution">
    <text evidence="7">The sequence shown here is derived from an EMBL/GenBank/DDBJ whole genome shotgun (WGS) entry which is preliminary data.</text>
</comment>
<dbReference type="InterPro" id="IPR039425">
    <property type="entry name" value="RNA_pol_sigma-70-like"/>
</dbReference>
<evidence type="ECO:0000313" key="7">
    <source>
        <dbReference type="EMBL" id="TJY63720.1"/>
    </source>
</evidence>
<dbReference type="EMBL" id="SUKA01000005">
    <property type="protein sequence ID" value="TJY63720.1"/>
    <property type="molecule type" value="Genomic_DNA"/>
</dbReference>
<dbReference type="InterPro" id="IPR013325">
    <property type="entry name" value="RNA_pol_sigma_r2"/>
</dbReference>
<dbReference type="GO" id="GO:0003677">
    <property type="term" value="F:DNA binding"/>
    <property type="evidence" value="ECO:0007669"/>
    <property type="project" value="InterPro"/>
</dbReference>
<dbReference type="InterPro" id="IPR036388">
    <property type="entry name" value="WH-like_DNA-bd_sf"/>
</dbReference>
<feature type="domain" description="RNA polymerase sigma-70 region 2" evidence="5">
    <location>
        <begin position="24"/>
        <end position="91"/>
    </location>
</feature>
<feature type="domain" description="RNA polymerase sigma factor 70 region 4 type 2" evidence="6">
    <location>
        <begin position="122"/>
        <end position="169"/>
    </location>
</feature>
<evidence type="ECO:0000259" key="6">
    <source>
        <dbReference type="Pfam" id="PF08281"/>
    </source>
</evidence>
<reference evidence="7 8" key="1">
    <citation type="submission" date="2019-04" db="EMBL/GenBank/DDBJ databases">
        <title>Sphingobacterium olei sp. nov., isolated from oil-contaminated soil.</title>
        <authorList>
            <person name="Liu B."/>
        </authorList>
    </citation>
    <scope>NUCLEOTIDE SEQUENCE [LARGE SCALE GENOMIC DNA]</scope>
    <source>
        <strain evidence="7 8">Y3L14</strain>
    </source>
</reference>
<dbReference type="NCBIfam" id="TIGR02937">
    <property type="entry name" value="sigma70-ECF"/>
    <property type="match status" value="1"/>
</dbReference>
<sequence>MPPYNEKDLLIKLRDGDYVAFETLYHTYSKRIYWKFRRMIKIDEEVEELFQELFVRIWERREKVDVNQPFSAYLYRIAENMVYDFYRKAARDQKLHDAILSISNEAYEHIEESIFKDETNDLIDRAIATLPPQRRQAFILCKLEEKSYEEAATIMGISPNTIHNHIVKATQSLKVYFGRQGNHVPPMLLLLALSPMP</sequence>
<dbReference type="InterPro" id="IPR014327">
    <property type="entry name" value="RNA_pol_sigma70_bacteroid"/>
</dbReference>
<dbReference type="Pfam" id="PF08281">
    <property type="entry name" value="Sigma70_r4_2"/>
    <property type="match status" value="1"/>
</dbReference>
<keyword evidence="3" id="KW-0731">Sigma factor</keyword>
<evidence type="ECO:0000256" key="2">
    <source>
        <dbReference type="ARBA" id="ARBA00023015"/>
    </source>
</evidence>
<dbReference type="GO" id="GO:0016987">
    <property type="term" value="F:sigma factor activity"/>
    <property type="evidence" value="ECO:0007669"/>
    <property type="project" value="UniProtKB-KW"/>
</dbReference>
<dbReference type="InterPro" id="IPR013324">
    <property type="entry name" value="RNA_pol_sigma_r3/r4-like"/>
</dbReference>
<dbReference type="RefSeq" id="WP_136821712.1">
    <property type="nucleotide sequence ID" value="NZ_BMJX01000005.1"/>
</dbReference>
<dbReference type="NCBIfam" id="TIGR02985">
    <property type="entry name" value="Sig70_bacteroi1"/>
    <property type="match status" value="1"/>
</dbReference>
<dbReference type="CDD" id="cd06171">
    <property type="entry name" value="Sigma70_r4"/>
    <property type="match status" value="1"/>
</dbReference>
<dbReference type="Pfam" id="PF04542">
    <property type="entry name" value="Sigma70_r2"/>
    <property type="match status" value="1"/>
</dbReference>
<evidence type="ECO:0000256" key="3">
    <source>
        <dbReference type="ARBA" id="ARBA00023082"/>
    </source>
</evidence>
<dbReference type="Proteomes" id="UP000309872">
    <property type="component" value="Unassembled WGS sequence"/>
</dbReference>
<dbReference type="Gene3D" id="1.10.1740.10">
    <property type="match status" value="1"/>
</dbReference>
<evidence type="ECO:0000256" key="4">
    <source>
        <dbReference type="ARBA" id="ARBA00023163"/>
    </source>
</evidence>
<dbReference type="PANTHER" id="PTHR43133">
    <property type="entry name" value="RNA POLYMERASE ECF-TYPE SIGMA FACTO"/>
    <property type="match status" value="1"/>
</dbReference>
<evidence type="ECO:0000256" key="1">
    <source>
        <dbReference type="ARBA" id="ARBA00010641"/>
    </source>
</evidence>
<keyword evidence="4" id="KW-0804">Transcription</keyword>
<evidence type="ECO:0000313" key="8">
    <source>
        <dbReference type="Proteomes" id="UP000309872"/>
    </source>
</evidence>
<organism evidence="7 8">
    <name type="scientific">Sphingobacterium alkalisoli</name>
    <dbReference type="NCBI Taxonomy" id="1874115"/>
    <lineage>
        <taxon>Bacteria</taxon>
        <taxon>Pseudomonadati</taxon>
        <taxon>Bacteroidota</taxon>
        <taxon>Sphingobacteriia</taxon>
        <taxon>Sphingobacteriales</taxon>
        <taxon>Sphingobacteriaceae</taxon>
        <taxon>Sphingobacterium</taxon>
    </lineage>
</organism>
<dbReference type="InterPro" id="IPR014284">
    <property type="entry name" value="RNA_pol_sigma-70_dom"/>
</dbReference>
<gene>
    <name evidence="7" type="ORF">FAZ19_15735</name>
</gene>
<dbReference type="AlphaFoldDB" id="A0A4U0GX31"/>
<accession>A0A4U0GX31</accession>
<proteinExistence type="inferred from homology"/>
<dbReference type="Gene3D" id="1.10.10.10">
    <property type="entry name" value="Winged helix-like DNA-binding domain superfamily/Winged helix DNA-binding domain"/>
    <property type="match status" value="1"/>
</dbReference>
<dbReference type="SUPFAM" id="SSF88659">
    <property type="entry name" value="Sigma3 and sigma4 domains of RNA polymerase sigma factors"/>
    <property type="match status" value="1"/>
</dbReference>
<dbReference type="InterPro" id="IPR007627">
    <property type="entry name" value="RNA_pol_sigma70_r2"/>
</dbReference>